<reference evidence="1" key="1">
    <citation type="submission" date="2023-03" db="EMBL/GenBank/DDBJ databases">
        <authorList>
            <person name="Steffen K."/>
            <person name="Cardenas P."/>
        </authorList>
    </citation>
    <scope>NUCLEOTIDE SEQUENCE</scope>
</reference>
<dbReference type="AlphaFoldDB" id="A0AA35TTM2"/>
<evidence type="ECO:0000313" key="1">
    <source>
        <dbReference type="EMBL" id="CAI8052866.1"/>
    </source>
</evidence>
<dbReference type="EMBL" id="CASHTH010004047">
    <property type="protein sequence ID" value="CAI8052866.1"/>
    <property type="molecule type" value="Genomic_DNA"/>
</dbReference>
<dbReference type="Proteomes" id="UP001174909">
    <property type="component" value="Unassembled WGS sequence"/>
</dbReference>
<keyword evidence="2" id="KW-1185">Reference proteome</keyword>
<protein>
    <submittedName>
        <fullName evidence="1">Uncharacterized protein</fullName>
    </submittedName>
</protein>
<accession>A0AA35TTM2</accession>
<organism evidence="1 2">
    <name type="scientific">Geodia barretti</name>
    <name type="common">Barrett's horny sponge</name>
    <dbReference type="NCBI Taxonomy" id="519541"/>
    <lineage>
        <taxon>Eukaryota</taxon>
        <taxon>Metazoa</taxon>
        <taxon>Porifera</taxon>
        <taxon>Demospongiae</taxon>
        <taxon>Heteroscleromorpha</taxon>
        <taxon>Tetractinellida</taxon>
        <taxon>Astrophorina</taxon>
        <taxon>Geodiidae</taxon>
        <taxon>Geodia</taxon>
    </lineage>
</organism>
<name>A0AA35TTM2_GEOBA</name>
<proteinExistence type="predicted"/>
<sequence length="358" mass="40592">MVLALFAPALGTDYEVTFPLGTTEELTFHYSYPNSESSEQTLEETLEHYLNQIVQRDLVDNGLVTVQSKNDLYSATIRGDSEHVNKYKNLILKFHKSGKLAVTAVQNLRSDGKWNEREWRLFLPLGLAISNHRSVQLLHFPPDYSLPAQDYLGSKTSQRWEDLLEANGVPLEEVTLYESILDIAPIAAPSNARSQLKHTYSYFENYVVQMLDLLLLSDEGGPRHMVAYGGPVRQWIKTHFIIQDYFGVNSIAKITVSGVSVPVLGANHPSYIWYAKNDGRQKAFEVMQQDLISACWQAKMGSDNSPAILRQCQGFWEDESNVMTVCIHMEIEAYGRSKPEAINKCKEEYSSQTQKTEL</sequence>
<gene>
    <name evidence="1" type="ORF">GBAR_LOCUS28926</name>
</gene>
<evidence type="ECO:0000313" key="2">
    <source>
        <dbReference type="Proteomes" id="UP001174909"/>
    </source>
</evidence>
<comment type="caution">
    <text evidence="1">The sequence shown here is derived from an EMBL/GenBank/DDBJ whole genome shotgun (WGS) entry which is preliminary data.</text>
</comment>